<dbReference type="Proteomes" id="UP000663828">
    <property type="component" value="Unassembled WGS sequence"/>
</dbReference>
<proteinExistence type="predicted"/>
<keyword evidence="1" id="KW-0732">Signal</keyword>
<feature type="chain" id="PRO_5032309465" evidence="1">
    <location>
        <begin position="25"/>
        <end position="112"/>
    </location>
</feature>
<evidence type="ECO:0000313" key="2">
    <source>
        <dbReference type="EMBL" id="CAF1580703.1"/>
    </source>
</evidence>
<dbReference type="AlphaFoldDB" id="A0A815Z8E1"/>
<name>A0A815Z8E1_ADIRI</name>
<gene>
    <name evidence="2" type="ORF">XAT740_LOCUS45476</name>
</gene>
<protein>
    <submittedName>
        <fullName evidence="2">Uncharacterized protein</fullName>
    </submittedName>
</protein>
<evidence type="ECO:0000256" key="1">
    <source>
        <dbReference type="SAM" id="SignalP"/>
    </source>
</evidence>
<evidence type="ECO:0000313" key="3">
    <source>
        <dbReference type="Proteomes" id="UP000663828"/>
    </source>
</evidence>
<dbReference type="EMBL" id="CAJNOR010005945">
    <property type="protein sequence ID" value="CAF1580703.1"/>
    <property type="molecule type" value="Genomic_DNA"/>
</dbReference>
<keyword evidence="3" id="KW-1185">Reference proteome</keyword>
<accession>A0A815Z8E1</accession>
<sequence>MQIFNFYCLLLCSMVIFAVHQINASERLEETKSTISSEITATDTPEKTLTLRDVLFQGQQDVSEASGPLRTRQFGQVSVSNGQTNLLLVSDGSVPQCGKGQVSLSQAAIICK</sequence>
<organism evidence="2 3">
    <name type="scientific">Adineta ricciae</name>
    <name type="common">Rotifer</name>
    <dbReference type="NCBI Taxonomy" id="249248"/>
    <lineage>
        <taxon>Eukaryota</taxon>
        <taxon>Metazoa</taxon>
        <taxon>Spiralia</taxon>
        <taxon>Gnathifera</taxon>
        <taxon>Rotifera</taxon>
        <taxon>Eurotatoria</taxon>
        <taxon>Bdelloidea</taxon>
        <taxon>Adinetida</taxon>
        <taxon>Adinetidae</taxon>
        <taxon>Adineta</taxon>
    </lineage>
</organism>
<feature type="signal peptide" evidence="1">
    <location>
        <begin position="1"/>
        <end position="24"/>
    </location>
</feature>
<reference evidence="2" key="1">
    <citation type="submission" date="2021-02" db="EMBL/GenBank/DDBJ databases">
        <authorList>
            <person name="Nowell W R."/>
        </authorList>
    </citation>
    <scope>NUCLEOTIDE SEQUENCE</scope>
</reference>
<comment type="caution">
    <text evidence="2">The sequence shown here is derived from an EMBL/GenBank/DDBJ whole genome shotgun (WGS) entry which is preliminary data.</text>
</comment>